<dbReference type="Gene3D" id="3.30.70.260">
    <property type="match status" value="1"/>
</dbReference>
<dbReference type="PROSITE" id="PS51671">
    <property type="entry name" value="ACT"/>
    <property type="match status" value="1"/>
</dbReference>
<dbReference type="AlphaFoldDB" id="A0A3B1BP14"/>
<sequence length="140" mass="15371">MSISEDKIREITLTAIKELGDNATQQNVKEVVERTIQNLGDTVPAAAESTGGQVILTSFGLNKPGVIAAITSALSQANCDISDLSQKLMGDFFTMIMIVDTSKSALSLNDIQNEMKKISDEMNIKIMLQHEEIFRAMHRI</sequence>
<proteinExistence type="predicted"/>
<protein>
    <submittedName>
        <fullName evidence="2">ACT domain protein</fullName>
    </submittedName>
</protein>
<dbReference type="InterPro" id="IPR002912">
    <property type="entry name" value="ACT_dom"/>
</dbReference>
<dbReference type="PANTHER" id="PTHR34875">
    <property type="entry name" value="UPF0237 PROTEIN MJ1558"/>
    <property type="match status" value="1"/>
</dbReference>
<evidence type="ECO:0000259" key="1">
    <source>
        <dbReference type="PROSITE" id="PS51671"/>
    </source>
</evidence>
<accession>A0A3B1BP14</accession>
<name>A0A3B1BP14_9ZZZZ</name>
<dbReference type="PANTHER" id="PTHR34875:SF6">
    <property type="entry name" value="UPF0237 PROTEIN MJ1558"/>
    <property type="match status" value="1"/>
</dbReference>
<feature type="domain" description="ACT" evidence="1">
    <location>
        <begin position="55"/>
        <end position="129"/>
    </location>
</feature>
<dbReference type="Pfam" id="PF13740">
    <property type="entry name" value="ACT_6"/>
    <property type="match status" value="1"/>
</dbReference>
<evidence type="ECO:0000313" key="2">
    <source>
        <dbReference type="EMBL" id="VAX19679.1"/>
    </source>
</evidence>
<dbReference type="NCBIfam" id="NF001220">
    <property type="entry name" value="PRK00194.1"/>
    <property type="match status" value="1"/>
</dbReference>
<dbReference type="EMBL" id="UOGD01000149">
    <property type="protein sequence ID" value="VAX19679.1"/>
    <property type="molecule type" value="Genomic_DNA"/>
</dbReference>
<dbReference type="InterPro" id="IPR045865">
    <property type="entry name" value="ACT-like_dom_sf"/>
</dbReference>
<dbReference type="InterPro" id="IPR050990">
    <property type="entry name" value="UPF0237/GcvR_regulator"/>
</dbReference>
<organism evidence="2">
    <name type="scientific">hydrothermal vent metagenome</name>
    <dbReference type="NCBI Taxonomy" id="652676"/>
    <lineage>
        <taxon>unclassified sequences</taxon>
        <taxon>metagenomes</taxon>
        <taxon>ecological metagenomes</taxon>
    </lineage>
</organism>
<dbReference type="SUPFAM" id="SSF55021">
    <property type="entry name" value="ACT-like"/>
    <property type="match status" value="1"/>
</dbReference>
<reference evidence="2" key="1">
    <citation type="submission" date="2018-06" db="EMBL/GenBank/DDBJ databases">
        <authorList>
            <person name="Zhirakovskaya E."/>
        </authorList>
    </citation>
    <scope>NUCLEOTIDE SEQUENCE</scope>
</reference>
<gene>
    <name evidence="2" type="ORF">MNBD_IGNAVI01-830</name>
</gene>